<dbReference type="KEGG" id="dbr:Deba_0267"/>
<feature type="chain" id="PRO_5003150340" description="Entericidin EcnAB" evidence="1">
    <location>
        <begin position="21"/>
        <end position="54"/>
    </location>
</feature>
<gene>
    <name evidence="2" type="ordered locus">Deba_0267</name>
</gene>
<dbReference type="EMBL" id="CP002085">
    <property type="protein sequence ID" value="ADK83643.1"/>
    <property type="molecule type" value="Genomic_DNA"/>
</dbReference>
<protein>
    <recommendedName>
        <fullName evidence="4">Entericidin EcnAB</fullName>
    </recommendedName>
</protein>
<keyword evidence="3" id="KW-1185">Reference proteome</keyword>
<evidence type="ECO:0000313" key="3">
    <source>
        <dbReference type="Proteomes" id="UP000009047"/>
    </source>
</evidence>
<proteinExistence type="predicted"/>
<name>E1QGD1_DESB2</name>
<evidence type="ECO:0000313" key="2">
    <source>
        <dbReference type="EMBL" id="ADK83643.1"/>
    </source>
</evidence>
<feature type="signal peptide" evidence="1">
    <location>
        <begin position="1"/>
        <end position="20"/>
    </location>
</feature>
<organism evidence="2 3">
    <name type="scientific">Desulfarculus baarsii (strain ATCC 33931 / DSM 2075 / LMG 7858 / VKM B-1802 / 2st14)</name>
    <dbReference type="NCBI Taxonomy" id="644282"/>
    <lineage>
        <taxon>Bacteria</taxon>
        <taxon>Pseudomonadati</taxon>
        <taxon>Thermodesulfobacteriota</taxon>
        <taxon>Desulfarculia</taxon>
        <taxon>Desulfarculales</taxon>
        <taxon>Desulfarculaceae</taxon>
        <taxon>Desulfarculus</taxon>
    </lineage>
</organism>
<evidence type="ECO:0000256" key="1">
    <source>
        <dbReference type="SAM" id="SignalP"/>
    </source>
</evidence>
<dbReference type="RefSeq" id="WP_013257099.1">
    <property type="nucleotide sequence ID" value="NC_014365.1"/>
</dbReference>
<dbReference type="HOGENOM" id="CLU_3042682_0_0_7"/>
<accession>E1QGD1</accession>
<sequence length="54" mass="5484">MGKKALLLIVAICLALAPLAACQSMGKATGTAVKSVEKGGEDFQKGYEEGKSGN</sequence>
<reference evidence="2 3" key="1">
    <citation type="journal article" date="2010" name="Stand. Genomic Sci.">
        <title>Complete genome sequence of Desulfarculus baarsii type strain (2st14).</title>
        <authorList>
            <person name="Sun H."/>
            <person name="Spring S."/>
            <person name="Lapidus A."/>
            <person name="Davenport K."/>
            <person name="Del Rio T.G."/>
            <person name="Tice H."/>
            <person name="Nolan M."/>
            <person name="Copeland A."/>
            <person name="Cheng J.F."/>
            <person name="Lucas S."/>
            <person name="Tapia R."/>
            <person name="Goodwin L."/>
            <person name="Pitluck S."/>
            <person name="Ivanova N."/>
            <person name="Pagani I."/>
            <person name="Mavromatis K."/>
            <person name="Ovchinnikova G."/>
            <person name="Pati A."/>
            <person name="Chen A."/>
            <person name="Palaniappan K."/>
            <person name="Hauser L."/>
            <person name="Chang Y.J."/>
            <person name="Jeffries C.D."/>
            <person name="Detter J.C."/>
            <person name="Han C."/>
            <person name="Rohde M."/>
            <person name="Brambilla E."/>
            <person name="Goker M."/>
            <person name="Woyke T."/>
            <person name="Bristow J."/>
            <person name="Eisen J.A."/>
            <person name="Markowitz V."/>
            <person name="Hugenholtz P."/>
            <person name="Kyrpides N.C."/>
            <person name="Klenk H.P."/>
            <person name="Land M."/>
        </authorList>
    </citation>
    <scope>NUCLEOTIDE SEQUENCE [LARGE SCALE GENOMIC DNA]</scope>
    <source>
        <strain evidence="3">ATCC 33931 / DSM 2075 / LMG 7858 / VKM B-1802 / 2st14</strain>
    </source>
</reference>
<evidence type="ECO:0008006" key="4">
    <source>
        <dbReference type="Google" id="ProtNLM"/>
    </source>
</evidence>
<keyword evidence="1" id="KW-0732">Signal</keyword>
<dbReference type="AlphaFoldDB" id="E1QGD1"/>
<dbReference type="Proteomes" id="UP000009047">
    <property type="component" value="Chromosome"/>
</dbReference>